<dbReference type="PANTHER" id="PTHR30329:SF21">
    <property type="entry name" value="LIPOPROTEIN YIAD-RELATED"/>
    <property type="match status" value="1"/>
</dbReference>
<dbReference type="PANTHER" id="PTHR30329">
    <property type="entry name" value="STATOR ELEMENT OF FLAGELLAR MOTOR COMPLEX"/>
    <property type="match status" value="1"/>
</dbReference>
<dbReference type="OrthoDB" id="9782229at2"/>
<feature type="chain" id="PRO_5005798430" evidence="5">
    <location>
        <begin position="24"/>
        <end position="231"/>
    </location>
</feature>
<keyword evidence="3" id="KW-0998">Cell outer membrane</keyword>
<sequence>MKKSRILLSGIAALSLVGTSACVTDPNTGEKKVSRTAIGGVGGAVLGGLLGGAIGGKTGRIIGAAGGAAAGGYVGYRMDQQIKEIKEQTDGSGVDVTEVDGGDAFLVNLPDVTFATGSSSISPSFQDALDSVAASLVKYPNSIIDVYGHTDTVGSTAFNQQLSEQRARAVANYLISRGVASSRIRWQGFGETQLRIQTGDNVNEPLNRRVEIKVIPFDADDVAAAQAQQGY</sequence>
<dbReference type="EMBL" id="CP012669">
    <property type="protein sequence ID" value="ALE17915.1"/>
    <property type="molecule type" value="Genomic_DNA"/>
</dbReference>
<keyword evidence="2 4" id="KW-0472">Membrane</keyword>
<dbReference type="STRING" id="361183.AMC99_02642"/>
<evidence type="ECO:0000256" key="4">
    <source>
        <dbReference type="PROSITE-ProRule" id="PRU00473"/>
    </source>
</evidence>
<proteinExistence type="predicted"/>
<evidence type="ECO:0000256" key="3">
    <source>
        <dbReference type="ARBA" id="ARBA00023237"/>
    </source>
</evidence>
<keyword evidence="8" id="KW-1185">Reference proteome</keyword>
<dbReference type="Pfam" id="PF13488">
    <property type="entry name" value="Gly-zipper_Omp"/>
    <property type="match status" value="1"/>
</dbReference>
<dbReference type="GO" id="GO:0009279">
    <property type="term" value="C:cell outer membrane"/>
    <property type="evidence" value="ECO:0007669"/>
    <property type="project" value="UniProtKB-SubCell"/>
</dbReference>
<dbReference type="PROSITE" id="PS01068">
    <property type="entry name" value="OMPA_1"/>
    <property type="match status" value="1"/>
</dbReference>
<dbReference type="RefSeq" id="WP_061927136.1">
    <property type="nucleotide sequence ID" value="NZ_CP012669.1"/>
</dbReference>
<comment type="subcellular location">
    <subcellularLocation>
        <location evidence="1">Cell outer membrane</location>
    </subcellularLocation>
</comment>
<dbReference type="PROSITE" id="PS51123">
    <property type="entry name" value="OMPA_2"/>
    <property type="match status" value="1"/>
</dbReference>
<dbReference type="SUPFAM" id="SSF103088">
    <property type="entry name" value="OmpA-like"/>
    <property type="match status" value="1"/>
</dbReference>
<feature type="signal peptide" evidence="5">
    <location>
        <begin position="1"/>
        <end position="23"/>
    </location>
</feature>
<name>A0A0M4M6L8_9SPHN</name>
<dbReference type="KEGG" id="aep:AMC99_02642"/>
<feature type="domain" description="OmpA-like" evidence="6">
    <location>
        <begin position="101"/>
        <end position="218"/>
    </location>
</feature>
<protein>
    <submittedName>
        <fullName evidence="7">Outer membrane protein A</fullName>
    </submittedName>
</protein>
<dbReference type="PROSITE" id="PS51257">
    <property type="entry name" value="PROKAR_LIPOPROTEIN"/>
    <property type="match status" value="1"/>
</dbReference>
<evidence type="ECO:0000256" key="2">
    <source>
        <dbReference type="ARBA" id="ARBA00023136"/>
    </source>
</evidence>
<dbReference type="CDD" id="cd07185">
    <property type="entry name" value="OmpA_C-like"/>
    <property type="match status" value="1"/>
</dbReference>
<dbReference type="AlphaFoldDB" id="A0A0M4M6L8"/>
<dbReference type="Proteomes" id="UP000057938">
    <property type="component" value="Chromosome"/>
</dbReference>
<evidence type="ECO:0000256" key="1">
    <source>
        <dbReference type="ARBA" id="ARBA00004442"/>
    </source>
</evidence>
<dbReference type="PATRIC" id="fig|361183.4.peg.2597"/>
<evidence type="ECO:0000256" key="5">
    <source>
        <dbReference type="SAM" id="SignalP"/>
    </source>
</evidence>
<dbReference type="PRINTS" id="PR01021">
    <property type="entry name" value="OMPADOMAIN"/>
</dbReference>
<dbReference type="InterPro" id="IPR006664">
    <property type="entry name" value="OMP_bac"/>
</dbReference>
<evidence type="ECO:0000259" key="6">
    <source>
        <dbReference type="PROSITE" id="PS51123"/>
    </source>
</evidence>
<dbReference type="Pfam" id="PF00691">
    <property type="entry name" value="OmpA"/>
    <property type="match status" value="1"/>
</dbReference>
<dbReference type="Gene3D" id="3.30.1330.60">
    <property type="entry name" value="OmpA-like domain"/>
    <property type="match status" value="1"/>
</dbReference>
<reference evidence="7 8" key="1">
    <citation type="submission" date="2015-09" db="EMBL/GenBank/DDBJ databases">
        <title>Complete genome sequence of a benzo[a]pyrene-degrading bacterium Altererythrobacter epoxidivorans CGMCC 1.7731T.</title>
        <authorList>
            <person name="Li Z."/>
            <person name="Cheng H."/>
            <person name="Huo Y."/>
            <person name="Xu X."/>
        </authorList>
    </citation>
    <scope>NUCLEOTIDE SEQUENCE [LARGE SCALE GENOMIC DNA]</scope>
    <source>
        <strain evidence="7 8">CGMCC 1.7731</strain>
    </source>
</reference>
<dbReference type="InterPro" id="IPR039567">
    <property type="entry name" value="Gly-zipper"/>
</dbReference>
<dbReference type="InterPro" id="IPR006690">
    <property type="entry name" value="OMPA-like_CS"/>
</dbReference>
<gene>
    <name evidence="7" type="ORF">AMC99_02642</name>
</gene>
<dbReference type="InterPro" id="IPR036737">
    <property type="entry name" value="OmpA-like_sf"/>
</dbReference>
<dbReference type="InterPro" id="IPR050330">
    <property type="entry name" value="Bact_OuterMem_StrucFunc"/>
</dbReference>
<accession>A0A0M4M6L8</accession>
<evidence type="ECO:0000313" key="8">
    <source>
        <dbReference type="Proteomes" id="UP000057938"/>
    </source>
</evidence>
<dbReference type="InterPro" id="IPR006665">
    <property type="entry name" value="OmpA-like"/>
</dbReference>
<evidence type="ECO:0000313" key="7">
    <source>
        <dbReference type="EMBL" id="ALE17915.1"/>
    </source>
</evidence>
<keyword evidence="5" id="KW-0732">Signal</keyword>
<organism evidence="7 8">
    <name type="scientific">Altererythrobacter epoxidivorans</name>
    <dbReference type="NCBI Taxonomy" id="361183"/>
    <lineage>
        <taxon>Bacteria</taxon>
        <taxon>Pseudomonadati</taxon>
        <taxon>Pseudomonadota</taxon>
        <taxon>Alphaproteobacteria</taxon>
        <taxon>Sphingomonadales</taxon>
        <taxon>Erythrobacteraceae</taxon>
        <taxon>Altererythrobacter</taxon>
    </lineage>
</organism>